<evidence type="ECO:0000313" key="2">
    <source>
        <dbReference type="Proteomes" id="UP001322277"/>
    </source>
</evidence>
<dbReference type="GeneID" id="87938474"/>
<dbReference type="Proteomes" id="UP001322277">
    <property type="component" value="Chromosome 1"/>
</dbReference>
<keyword evidence="2" id="KW-1185">Reference proteome</keyword>
<name>A0AAX4I0V0_9PEZI</name>
<reference evidence="2" key="1">
    <citation type="journal article" date="2023" name="bioRxiv">
        <title>Complete genome of the Medicago anthracnose fungus, Colletotrichum destructivum, reveals a mini-chromosome-like region within a core chromosome.</title>
        <authorList>
            <person name="Lapalu N."/>
            <person name="Simon A."/>
            <person name="Lu A."/>
            <person name="Plaumann P.-L."/>
            <person name="Amselem J."/>
            <person name="Pigne S."/>
            <person name="Auger A."/>
            <person name="Koch C."/>
            <person name="Dallery J.-F."/>
            <person name="O'Connell R.J."/>
        </authorList>
    </citation>
    <scope>NUCLEOTIDE SEQUENCE [LARGE SCALE GENOMIC DNA]</scope>
    <source>
        <strain evidence="2">CBS 520.97</strain>
    </source>
</reference>
<protein>
    <recommendedName>
        <fullName evidence="3">F-box domain-containing protein</fullName>
    </recommendedName>
</protein>
<accession>A0AAX4I0V0</accession>
<dbReference type="KEGG" id="cdet:87938474"/>
<evidence type="ECO:0008006" key="3">
    <source>
        <dbReference type="Google" id="ProtNLM"/>
    </source>
</evidence>
<evidence type="ECO:0000313" key="1">
    <source>
        <dbReference type="EMBL" id="WQF76957.1"/>
    </source>
</evidence>
<organism evidence="1 2">
    <name type="scientific">Colletotrichum destructivum</name>
    <dbReference type="NCBI Taxonomy" id="34406"/>
    <lineage>
        <taxon>Eukaryota</taxon>
        <taxon>Fungi</taxon>
        <taxon>Dikarya</taxon>
        <taxon>Ascomycota</taxon>
        <taxon>Pezizomycotina</taxon>
        <taxon>Sordariomycetes</taxon>
        <taxon>Hypocreomycetidae</taxon>
        <taxon>Glomerellales</taxon>
        <taxon>Glomerellaceae</taxon>
        <taxon>Colletotrichum</taxon>
        <taxon>Colletotrichum destructivum species complex</taxon>
    </lineage>
</organism>
<dbReference type="AlphaFoldDB" id="A0AAX4I0V0"/>
<gene>
    <name evidence="1" type="ORF">CDEST_01971</name>
</gene>
<sequence length="357" mass="41830">MEVPLPPISKLSLEIIRLIVSSPELSTKDRKSLRLTCKWFKQPTEERLFHRICISQLQSEVEAFLRISASPHLAILVREIVWLERPQFTYEDVEAWIEDLERPVSVDQRTRFLQSFWRYDESKIELNSEDDEGTEQTSSLSLGEYFPLAILRMPRVATFVSQHLERQPRNTYHASDEEILLFHGPRGPGIPNEGFFKFLQPAMECPQSTVRNLVWTQEFENTLDQTFIPAAFRSLTSIDIRFHRLPQWKNLVDCLCAASGLRKLSLASMDNHHEPHVFGQISRSPRWEHLTVVHFNKIRVSDEDLTYFVECHGTLYHLRVIGWYLRVETKRNVEDILRRAKLEFDADNVDGEDRPQS</sequence>
<dbReference type="RefSeq" id="XP_062774181.1">
    <property type="nucleotide sequence ID" value="XM_062918130.1"/>
</dbReference>
<dbReference type="EMBL" id="CP137305">
    <property type="protein sequence ID" value="WQF76957.1"/>
    <property type="molecule type" value="Genomic_DNA"/>
</dbReference>
<proteinExistence type="predicted"/>